<sequence length="199" mass="22372">MKKKVWDRFAPLYDLAMKSDRDTYDDMYSKISDSVGGKSVLEIASGTGRLARSVAPASKRFVATDYSEGMLSVASKEACPDNLSFELADANNLPYPDDSYEVVIIANALHIMPDPTKALSEIRRVLKPGGLLIAPNFVNRAGGVKSNLWTRFLSLIGVNFEHRWTEDEYAKFIEDNGWKIEYRGIIDTRIPIVYLECRP</sequence>
<organism evidence="2 3">
    <name type="scientific">Peptostreptococcus stomatis DSM 17678</name>
    <dbReference type="NCBI Taxonomy" id="596315"/>
    <lineage>
        <taxon>Bacteria</taxon>
        <taxon>Bacillati</taxon>
        <taxon>Bacillota</taxon>
        <taxon>Clostridia</taxon>
        <taxon>Peptostreptococcales</taxon>
        <taxon>Peptostreptococcaceae</taxon>
        <taxon>Peptostreptococcus</taxon>
    </lineage>
</organism>
<dbReference type="EMBL" id="ADGQ01000018">
    <property type="protein sequence ID" value="EFM65215.1"/>
    <property type="molecule type" value="Genomic_DNA"/>
</dbReference>
<dbReference type="AlphaFoldDB" id="E0E1N3"/>
<accession>E0E1N3</accession>
<keyword evidence="2" id="KW-0489">Methyltransferase</keyword>
<dbReference type="GO" id="GO:0032259">
    <property type="term" value="P:methylation"/>
    <property type="evidence" value="ECO:0007669"/>
    <property type="project" value="UniProtKB-KW"/>
</dbReference>
<gene>
    <name evidence="2" type="ORF">HMPREF0634_0958</name>
</gene>
<keyword evidence="3" id="KW-1185">Reference proteome</keyword>
<dbReference type="GO" id="GO:0008757">
    <property type="term" value="F:S-adenosylmethionine-dependent methyltransferase activity"/>
    <property type="evidence" value="ECO:0007669"/>
    <property type="project" value="InterPro"/>
</dbReference>
<dbReference type="OrthoDB" id="9808140at2"/>
<dbReference type="PANTHER" id="PTHR43591:SF24">
    <property type="entry name" value="2-METHOXY-6-POLYPRENYL-1,4-BENZOQUINOL METHYLASE, MITOCHONDRIAL"/>
    <property type="match status" value="1"/>
</dbReference>
<dbReference type="RefSeq" id="WP_007788433.1">
    <property type="nucleotide sequence ID" value="NZ_ADGQ01000018.1"/>
</dbReference>
<evidence type="ECO:0000259" key="1">
    <source>
        <dbReference type="Pfam" id="PF08241"/>
    </source>
</evidence>
<evidence type="ECO:0000313" key="2">
    <source>
        <dbReference type="EMBL" id="EFM65215.1"/>
    </source>
</evidence>
<dbReference type="SUPFAM" id="SSF53335">
    <property type="entry name" value="S-adenosyl-L-methionine-dependent methyltransferases"/>
    <property type="match status" value="1"/>
</dbReference>
<protein>
    <submittedName>
        <fullName evidence="2">Methyltransferase domain protein</fullName>
    </submittedName>
</protein>
<dbReference type="CDD" id="cd02440">
    <property type="entry name" value="AdoMet_MTases"/>
    <property type="match status" value="1"/>
</dbReference>
<dbReference type="STRING" id="596315.HMPREF0634_0958"/>
<evidence type="ECO:0000313" key="3">
    <source>
        <dbReference type="Proteomes" id="UP000003244"/>
    </source>
</evidence>
<dbReference type="PANTHER" id="PTHR43591">
    <property type="entry name" value="METHYLTRANSFERASE"/>
    <property type="match status" value="1"/>
</dbReference>
<dbReference type="InterPro" id="IPR013216">
    <property type="entry name" value="Methyltransf_11"/>
</dbReference>
<keyword evidence="2" id="KW-0808">Transferase</keyword>
<dbReference type="Proteomes" id="UP000003244">
    <property type="component" value="Unassembled WGS sequence"/>
</dbReference>
<proteinExistence type="predicted"/>
<dbReference type="eggNOG" id="COG2226">
    <property type="taxonomic scope" value="Bacteria"/>
</dbReference>
<reference evidence="2 3" key="1">
    <citation type="submission" date="2010-08" db="EMBL/GenBank/DDBJ databases">
        <authorList>
            <person name="Harkins D.M."/>
            <person name="Madupu R."/>
            <person name="Durkin A.S."/>
            <person name="Torralba M."/>
            <person name="Methe B."/>
            <person name="Sutton G.G."/>
            <person name="Nelson K.E."/>
        </authorList>
    </citation>
    <scope>NUCLEOTIDE SEQUENCE [LARGE SCALE GENOMIC DNA]</scope>
    <source>
        <strain evidence="2 3">DSM 17678</strain>
    </source>
</reference>
<name>E0E1N3_9FIRM</name>
<dbReference type="GeneID" id="84800104"/>
<dbReference type="Gene3D" id="3.40.50.150">
    <property type="entry name" value="Vaccinia Virus protein VP39"/>
    <property type="match status" value="1"/>
</dbReference>
<comment type="caution">
    <text evidence="2">The sequence shown here is derived from an EMBL/GenBank/DDBJ whole genome shotgun (WGS) entry which is preliminary data.</text>
</comment>
<dbReference type="Pfam" id="PF08241">
    <property type="entry name" value="Methyltransf_11"/>
    <property type="match status" value="1"/>
</dbReference>
<feature type="domain" description="Methyltransferase type 11" evidence="1">
    <location>
        <begin position="41"/>
        <end position="133"/>
    </location>
</feature>
<dbReference type="InterPro" id="IPR029063">
    <property type="entry name" value="SAM-dependent_MTases_sf"/>
</dbReference>